<name>K9UBL6_CHAP6</name>
<dbReference type="GO" id="GO:0003700">
    <property type="term" value="F:DNA-binding transcription factor activity"/>
    <property type="evidence" value="ECO:0007669"/>
    <property type="project" value="InterPro"/>
</dbReference>
<dbReference type="SUPFAM" id="SSF48452">
    <property type="entry name" value="TPR-like"/>
    <property type="match status" value="1"/>
</dbReference>
<dbReference type="PROSITE" id="PS50005">
    <property type="entry name" value="TPR"/>
    <property type="match status" value="8"/>
</dbReference>
<dbReference type="SUPFAM" id="SSF52540">
    <property type="entry name" value="P-loop containing nucleoside triphosphate hydrolases"/>
    <property type="match status" value="1"/>
</dbReference>
<dbReference type="InterPro" id="IPR011990">
    <property type="entry name" value="TPR-like_helical_dom_sf"/>
</dbReference>
<dbReference type="SMART" id="SM00028">
    <property type="entry name" value="TPR"/>
    <property type="match status" value="9"/>
</dbReference>
<dbReference type="CDD" id="cd00090">
    <property type="entry name" value="HTH_ARSR"/>
    <property type="match status" value="1"/>
</dbReference>
<feature type="repeat" description="TPR" evidence="3">
    <location>
        <begin position="546"/>
        <end position="579"/>
    </location>
</feature>
<dbReference type="RefSeq" id="WP_015158000.1">
    <property type="nucleotide sequence ID" value="NC_019697.1"/>
</dbReference>
<dbReference type="STRING" id="1173020.Cha6605_0519"/>
<dbReference type="InterPro" id="IPR050498">
    <property type="entry name" value="Ycf3"/>
</dbReference>
<dbReference type="Pfam" id="PF13414">
    <property type="entry name" value="TPR_11"/>
    <property type="match status" value="1"/>
</dbReference>
<dbReference type="Gene3D" id="1.25.40.10">
    <property type="entry name" value="Tetratricopeptide repeat domain"/>
    <property type="match status" value="3"/>
</dbReference>
<evidence type="ECO:0000313" key="6">
    <source>
        <dbReference type="Proteomes" id="UP000010366"/>
    </source>
</evidence>
<dbReference type="EMBL" id="CP003600">
    <property type="protein sequence ID" value="AFY91806.1"/>
    <property type="molecule type" value="Genomic_DNA"/>
</dbReference>
<organism evidence="5 6">
    <name type="scientific">Chamaesiphon minutus (strain ATCC 27169 / PCC 6605)</name>
    <dbReference type="NCBI Taxonomy" id="1173020"/>
    <lineage>
        <taxon>Bacteria</taxon>
        <taxon>Bacillati</taxon>
        <taxon>Cyanobacteriota</taxon>
        <taxon>Cyanophyceae</taxon>
        <taxon>Gomontiellales</taxon>
        <taxon>Chamaesiphonaceae</taxon>
        <taxon>Chamaesiphon</taxon>
    </lineage>
</organism>
<gene>
    <name evidence="5" type="ORF">Cha6605_0519</name>
</gene>
<feature type="repeat" description="TPR" evidence="3">
    <location>
        <begin position="682"/>
        <end position="715"/>
    </location>
</feature>
<dbReference type="SUPFAM" id="SSF46785">
    <property type="entry name" value="Winged helix' DNA-binding domain"/>
    <property type="match status" value="1"/>
</dbReference>
<evidence type="ECO:0000259" key="4">
    <source>
        <dbReference type="PROSITE" id="PS50987"/>
    </source>
</evidence>
<dbReference type="Pfam" id="PF13432">
    <property type="entry name" value="TPR_16"/>
    <property type="match status" value="1"/>
</dbReference>
<protein>
    <submittedName>
        <fullName evidence="5">ATPase,tetratricopeptide repeat protein</fullName>
    </submittedName>
</protein>
<dbReference type="InterPro" id="IPR036390">
    <property type="entry name" value="WH_DNA-bd_sf"/>
</dbReference>
<keyword evidence="1" id="KW-0677">Repeat</keyword>
<evidence type="ECO:0000313" key="5">
    <source>
        <dbReference type="EMBL" id="AFY91806.1"/>
    </source>
</evidence>
<feature type="repeat" description="TPR" evidence="3">
    <location>
        <begin position="648"/>
        <end position="681"/>
    </location>
</feature>
<keyword evidence="6" id="KW-1185">Reference proteome</keyword>
<proteinExistence type="predicted"/>
<accession>K9UBL6</accession>
<dbReference type="Proteomes" id="UP000010366">
    <property type="component" value="Chromosome"/>
</dbReference>
<dbReference type="PROSITE" id="PS50987">
    <property type="entry name" value="HTH_ARSR_2"/>
    <property type="match status" value="1"/>
</dbReference>
<dbReference type="eggNOG" id="COG0457">
    <property type="taxonomic scope" value="Bacteria"/>
</dbReference>
<dbReference type="PANTHER" id="PTHR44858">
    <property type="entry name" value="TETRATRICOPEPTIDE REPEAT PROTEIN 6"/>
    <property type="match status" value="1"/>
</dbReference>
<keyword evidence="2 3" id="KW-0802">TPR repeat</keyword>
<dbReference type="InterPro" id="IPR019734">
    <property type="entry name" value="TPR_rpt"/>
</dbReference>
<feature type="domain" description="HTH arsR-type" evidence="4">
    <location>
        <begin position="295"/>
        <end position="390"/>
    </location>
</feature>
<dbReference type="AlphaFoldDB" id="K9UBL6"/>
<feature type="repeat" description="TPR" evidence="3">
    <location>
        <begin position="716"/>
        <end position="749"/>
    </location>
</feature>
<dbReference type="Gene3D" id="3.40.50.300">
    <property type="entry name" value="P-loop containing nucleotide triphosphate hydrolases"/>
    <property type="match status" value="1"/>
</dbReference>
<reference evidence="5 6" key="1">
    <citation type="submission" date="2012-05" db="EMBL/GenBank/DDBJ databases">
        <title>Finished chromosome of genome of Chamaesiphon sp. PCC 6605.</title>
        <authorList>
            <consortium name="US DOE Joint Genome Institute"/>
            <person name="Gugger M."/>
            <person name="Coursin T."/>
            <person name="Rippka R."/>
            <person name="Tandeau De Marsac N."/>
            <person name="Huntemann M."/>
            <person name="Wei C.-L."/>
            <person name="Han J."/>
            <person name="Detter J.C."/>
            <person name="Han C."/>
            <person name="Tapia R."/>
            <person name="Chen A."/>
            <person name="Kyrpides N."/>
            <person name="Mavromatis K."/>
            <person name="Markowitz V."/>
            <person name="Szeto E."/>
            <person name="Ivanova N."/>
            <person name="Pagani I."/>
            <person name="Pati A."/>
            <person name="Goodwin L."/>
            <person name="Nordberg H.P."/>
            <person name="Cantor M.N."/>
            <person name="Hua S.X."/>
            <person name="Woyke T."/>
            <person name="Kerfeld C.A."/>
        </authorList>
    </citation>
    <scope>NUCLEOTIDE SEQUENCE [LARGE SCALE GENOMIC DNA]</scope>
    <source>
        <strain evidence="6">ATCC 27169 / PCC 6605</strain>
    </source>
</reference>
<feature type="repeat" description="TPR" evidence="3">
    <location>
        <begin position="614"/>
        <end position="647"/>
    </location>
</feature>
<dbReference type="HOGENOM" id="CLU_009017_0_0_3"/>
<feature type="repeat" description="TPR" evidence="3">
    <location>
        <begin position="580"/>
        <end position="613"/>
    </location>
</feature>
<dbReference type="Gene3D" id="1.10.10.10">
    <property type="entry name" value="Winged helix-like DNA-binding domain superfamily/Winged helix DNA-binding domain"/>
    <property type="match status" value="1"/>
</dbReference>
<dbReference type="PROSITE" id="PS50293">
    <property type="entry name" value="TPR_REGION"/>
    <property type="match status" value="2"/>
</dbReference>
<dbReference type="InterPro" id="IPR027417">
    <property type="entry name" value="P-loop_NTPase"/>
</dbReference>
<evidence type="ECO:0000256" key="2">
    <source>
        <dbReference type="ARBA" id="ARBA00022803"/>
    </source>
</evidence>
<evidence type="ECO:0000256" key="3">
    <source>
        <dbReference type="PROSITE-ProRule" id="PRU00339"/>
    </source>
</evidence>
<dbReference type="InterPro" id="IPR011991">
    <property type="entry name" value="ArsR-like_HTH"/>
</dbReference>
<evidence type="ECO:0000256" key="1">
    <source>
        <dbReference type="ARBA" id="ARBA00022737"/>
    </source>
</evidence>
<dbReference type="Pfam" id="PF14559">
    <property type="entry name" value="TPR_19"/>
    <property type="match status" value="1"/>
</dbReference>
<dbReference type="PANTHER" id="PTHR44858:SF1">
    <property type="entry name" value="UDP-N-ACETYLGLUCOSAMINE--PEPTIDE N-ACETYLGLUCOSAMINYLTRANSFERASE SPINDLY-RELATED"/>
    <property type="match status" value="1"/>
</dbReference>
<feature type="repeat" description="TPR" evidence="3">
    <location>
        <begin position="750"/>
        <end position="783"/>
    </location>
</feature>
<dbReference type="KEGG" id="cmp:Cha6605_0519"/>
<sequence length="945" mass="108014">MTGYLSTEKFQKAALLSNFTPSIMAPQVLEDILVQRHELVADLVDRIVISITTENKHFPLLIGARGMGKTHLVSIVYNRIKDRKDLQERVIIAWLREEEWGISSWLDLVVRIFRSIGEEYPDTELGSISINNITILQSHSPMEAEVYADSLLAELVGKKTLFLIIENLDDIFDGLGTEGQQRLRAFLQEYKCCTILATTPVLFQGILSGKESFYGWFTRFNLQPFTHENAIELLTNIAAQSGDKELASFLHTPAGSARVRAVHRLAGGNPRVYTLFAQLITKQDLDSLVGAFMKMLDDLMPYYQSRMAMLSPQQRKIVAYLVDNTEAVIVKDIATWCFATPQTISSQLKDLKGKGYVKSESYGKESYYELTEVLMRLCLEVKKYRGKEVESLIEMIRIWYRPEEIKAQFDRLMLSGNLEHAQYYKHALEDSRPHPMLLACESDFQKSIELGDAKSALQVWQELAHVQNISVEMSQPIADLIVAEKFDEARAAIRDLLDTDRESTNSTQVETVEELFLQGLLLYEAEEWAAALVMFDRCLKQNPQNIILLLMYGNTLGELGKDEEAIEIYDLAIQLQPGNYLAWDARGRTLAKLDRHYEAIASFERLIASQPKNSIGWFNRGVSELSLGNQEKAINDFDIAIHYYPELYQAWGNRASALIELDRCQEAIDSCNRALKIQPNDIISLNILAVALGYLDKYEEAIEIHDRVIKIDPNRPTTWLNRGVELLNLGRYEESIYSYDKAIQINPKFHDAWHNKGSALYKLGRYQESLDAWRQAIEIEPDRFNSWHAIGFALFHLDNYNESLTIWRKAFNLIRHAKPSNTSSLIQELFDKEILNKFQQPAVRDLMPQLLEIYTEAEVLPELGVALTRNLKAVMSPIISDYTTNEWLKMWQELGKPHQELGLALKMVAAGVKYKQNPQDKRIFLALPQELRPLLREALGLEGDG</sequence>
<dbReference type="InterPro" id="IPR036388">
    <property type="entry name" value="WH-like_DNA-bd_sf"/>
</dbReference>
<feature type="repeat" description="TPR" evidence="3">
    <location>
        <begin position="512"/>
        <end position="545"/>
    </location>
</feature>
<dbReference type="eggNOG" id="COG1672">
    <property type="taxonomic scope" value="Bacteria"/>
</dbReference>
<dbReference type="Pfam" id="PF13181">
    <property type="entry name" value="TPR_8"/>
    <property type="match status" value="2"/>
</dbReference>
<dbReference type="InterPro" id="IPR001845">
    <property type="entry name" value="HTH_ArsR_DNA-bd_dom"/>
</dbReference>
<dbReference type="OrthoDB" id="594504at2"/>